<evidence type="ECO:0000256" key="9">
    <source>
        <dbReference type="PIRSR" id="PIRSR005894-2"/>
    </source>
</evidence>
<dbReference type="Pfam" id="PF00462">
    <property type="entry name" value="Glutaredoxin"/>
    <property type="match status" value="1"/>
</dbReference>
<dbReference type="PANTHER" id="PTHR10293:SF72">
    <property type="entry name" value="MONOTHIOL GLUTAREDOXIN-S14, CHLOROPLASTIC"/>
    <property type="match status" value="1"/>
</dbReference>
<dbReference type="GO" id="GO:0015036">
    <property type="term" value="F:disulfide oxidoreductase activity"/>
    <property type="evidence" value="ECO:0007669"/>
    <property type="project" value="InterPro"/>
</dbReference>
<keyword evidence="6" id="KW-0676">Redox-active center</keyword>
<feature type="binding site" evidence="9">
    <location>
        <position position="42"/>
    </location>
    <ligand>
        <name>[2Fe-2S] cluster</name>
        <dbReference type="ChEBI" id="CHEBI:190135"/>
        <note>ligand shared between dimeric partners</note>
    </ligand>
</feature>
<proteinExistence type="inferred from homology"/>
<dbReference type="KEGG" id="aci:ACIAD1232"/>
<evidence type="ECO:0000313" key="11">
    <source>
        <dbReference type="EMBL" id="CAG68107.1"/>
    </source>
</evidence>
<dbReference type="InterPro" id="IPR014434">
    <property type="entry name" value="Monothiol_GRX"/>
</dbReference>
<dbReference type="GO" id="GO:0051537">
    <property type="term" value="F:2 iron, 2 sulfur cluster binding"/>
    <property type="evidence" value="ECO:0007669"/>
    <property type="project" value="UniProtKB-KW"/>
</dbReference>
<name>Q6FCV2_ACIAD</name>
<dbReference type="PANTHER" id="PTHR10293">
    <property type="entry name" value="GLUTAREDOXIN FAMILY MEMBER"/>
    <property type="match status" value="1"/>
</dbReference>
<dbReference type="SUPFAM" id="SSF52833">
    <property type="entry name" value="Thioredoxin-like"/>
    <property type="match status" value="1"/>
</dbReference>
<keyword evidence="4 9" id="KW-0408">Iron</keyword>
<dbReference type="eggNOG" id="COG0278">
    <property type="taxonomic scope" value="Bacteria"/>
</dbReference>
<dbReference type="EMBL" id="CR543861">
    <property type="protein sequence ID" value="CAG68107.1"/>
    <property type="molecule type" value="Genomic_DNA"/>
</dbReference>
<evidence type="ECO:0000313" key="12">
    <source>
        <dbReference type="Proteomes" id="UP000000430"/>
    </source>
</evidence>
<gene>
    <name evidence="11" type="ordered locus">ACIAD1232</name>
</gene>
<keyword evidence="3 9" id="KW-0479">Metal-binding</keyword>
<dbReference type="NCBIfam" id="TIGR00365">
    <property type="entry name" value="Grx4 family monothiol glutaredoxin"/>
    <property type="match status" value="1"/>
</dbReference>
<dbReference type="STRING" id="202950.GCA_001485005_01000"/>
<dbReference type="InterPro" id="IPR036249">
    <property type="entry name" value="Thioredoxin-like_sf"/>
</dbReference>
<dbReference type="InterPro" id="IPR004480">
    <property type="entry name" value="Monothiol_GRX-rel"/>
</dbReference>
<keyword evidence="5 9" id="KW-0411">Iron-sulfur</keyword>
<feature type="binding site" evidence="8">
    <location>
        <begin position="96"/>
        <end position="97"/>
    </location>
    <ligand>
        <name>glutathione</name>
        <dbReference type="ChEBI" id="CHEBI:57925"/>
    </ligand>
</feature>
<dbReference type="CDD" id="cd03028">
    <property type="entry name" value="GRX_PICOT_like"/>
    <property type="match status" value="1"/>
</dbReference>
<dbReference type="PROSITE" id="PS51354">
    <property type="entry name" value="GLUTAREDOXIN_2"/>
    <property type="match status" value="1"/>
</dbReference>
<feature type="binding site" evidence="8">
    <location>
        <position position="71"/>
    </location>
    <ligand>
        <name>glutathione</name>
        <dbReference type="ChEBI" id="CHEBI:57925"/>
    </ligand>
</feature>
<sequence>MRLVEDLSMTEQARDTEALIRDQIAKHAVLLYMKGTPQFPQCGFSARAVEALSQIGRPFAYVNILENPDIRATLPAIANWPTFPQLWVNGELIGGSDIMLEMFQNGELKPLVEQYSAAPDA</sequence>
<keyword evidence="2 9" id="KW-0001">2Fe-2S</keyword>
<evidence type="ECO:0000256" key="1">
    <source>
        <dbReference type="ARBA" id="ARBA00009630"/>
    </source>
</evidence>
<dbReference type="AlphaFoldDB" id="Q6FCV2"/>
<feature type="binding site" evidence="8">
    <location>
        <position position="34"/>
    </location>
    <ligand>
        <name>glutathione</name>
        <dbReference type="ChEBI" id="CHEBI:57925"/>
    </ligand>
</feature>
<evidence type="ECO:0000256" key="4">
    <source>
        <dbReference type="ARBA" id="ARBA00023004"/>
    </source>
</evidence>
<feature type="domain" description="Glutaredoxin" evidence="10">
    <location>
        <begin position="29"/>
        <end position="93"/>
    </location>
</feature>
<evidence type="ECO:0000256" key="5">
    <source>
        <dbReference type="ARBA" id="ARBA00023014"/>
    </source>
</evidence>
<dbReference type="InterPro" id="IPR033658">
    <property type="entry name" value="GRX_PICOT-like"/>
</dbReference>
<accession>Q6FCV2</accession>
<dbReference type="Gene3D" id="3.40.30.10">
    <property type="entry name" value="Glutaredoxin"/>
    <property type="match status" value="1"/>
</dbReference>
<dbReference type="PIRSF" id="PIRSF005894">
    <property type="entry name" value="Monothiol_GRX"/>
    <property type="match status" value="1"/>
</dbReference>
<evidence type="ECO:0000256" key="2">
    <source>
        <dbReference type="ARBA" id="ARBA00022714"/>
    </source>
</evidence>
<organism evidence="11 12">
    <name type="scientific">Acinetobacter baylyi (strain ATCC 33305 / BD413 / ADP1)</name>
    <dbReference type="NCBI Taxonomy" id="62977"/>
    <lineage>
        <taxon>Bacteria</taxon>
        <taxon>Pseudomonadati</taxon>
        <taxon>Pseudomonadota</taxon>
        <taxon>Gammaproteobacteria</taxon>
        <taxon>Moraxellales</taxon>
        <taxon>Moraxellaceae</taxon>
        <taxon>Acinetobacter</taxon>
    </lineage>
</organism>
<comment type="similarity">
    <text evidence="1 7">Belongs to the glutaredoxin family. Monothiol subfamily.</text>
</comment>
<dbReference type="Proteomes" id="UP000000430">
    <property type="component" value="Chromosome"/>
</dbReference>
<evidence type="ECO:0000256" key="6">
    <source>
        <dbReference type="ARBA" id="ARBA00023284"/>
    </source>
</evidence>
<evidence type="ECO:0000256" key="7">
    <source>
        <dbReference type="PIRNR" id="PIRNR005894"/>
    </source>
</evidence>
<dbReference type="GO" id="GO:0046872">
    <property type="term" value="F:metal ion binding"/>
    <property type="evidence" value="ECO:0007669"/>
    <property type="project" value="UniProtKB-KW"/>
</dbReference>
<dbReference type="InterPro" id="IPR002109">
    <property type="entry name" value="Glutaredoxin"/>
</dbReference>
<protein>
    <recommendedName>
        <fullName evidence="7">Glutaredoxin</fullName>
    </recommendedName>
</protein>
<reference evidence="11 12" key="1">
    <citation type="journal article" date="2004" name="Nucleic Acids Res.">
        <title>Unique features revealed by the genome sequence of Acinetobacter sp. ADP1, a versatile and naturally transformation competent bacterium.</title>
        <authorList>
            <person name="Barbe V."/>
            <person name="Vallenet D."/>
            <person name="Fonknechten N."/>
            <person name="Kreimeyer A."/>
            <person name="Oztas S."/>
            <person name="Labarre L."/>
            <person name="Cruveiller S."/>
            <person name="Robert C."/>
            <person name="Duprat S."/>
            <person name="Wincker P."/>
            <person name="Ornston L.N."/>
            <person name="Weissenbach J."/>
            <person name="Marliere P."/>
            <person name="Cohen G.N."/>
            <person name="Medigue C."/>
        </authorList>
    </citation>
    <scope>NUCLEOTIDE SEQUENCE [LARGE SCALE GENOMIC DNA]</scope>
    <source>
        <strain evidence="12">ATCC 33305 / BD413 / ADP1</strain>
    </source>
</reference>
<dbReference type="HOGENOM" id="CLU_026126_2_1_6"/>
<evidence type="ECO:0000259" key="10">
    <source>
        <dbReference type="Pfam" id="PF00462"/>
    </source>
</evidence>
<feature type="binding site" evidence="8">
    <location>
        <position position="83"/>
    </location>
    <ligand>
        <name>glutathione</name>
        <dbReference type="ChEBI" id="CHEBI:57925"/>
    </ligand>
</feature>
<evidence type="ECO:0000256" key="8">
    <source>
        <dbReference type="PIRSR" id="PIRSR005894-1"/>
    </source>
</evidence>
<evidence type="ECO:0000256" key="3">
    <source>
        <dbReference type="ARBA" id="ARBA00022723"/>
    </source>
</evidence>